<evidence type="ECO:0000256" key="3">
    <source>
        <dbReference type="SAM" id="Coils"/>
    </source>
</evidence>
<reference evidence="6" key="1">
    <citation type="submission" date="2022-08" db="UniProtKB">
        <authorList>
            <consortium name="EnsemblMetazoa"/>
        </authorList>
    </citation>
    <scope>IDENTIFICATION</scope>
    <source>
        <strain evidence="6">Israel</strain>
    </source>
</reference>
<dbReference type="EnsemblMetazoa" id="PPAI008234-RA">
    <property type="protein sequence ID" value="PPAI008234-PA"/>
    <property type="gene ID" value="PPAI008234"/>
</dbReference>
<dbReference type="InterPro" id="IPR026188">
    <property type="entry name" value="Lebercilin-like"/>
</dbReference>
<dbReference type="PANTHER" id="PTHR16650">
    <property type="entry name" value="C21ORF13-RELATED"/>
    <property type="match status" value="1"/>
</dbReference>
<name>A0A1B0EYJ6_PHLPP</name>
<evidence type="ECO:0000313" key="7">
    <source>
        <dbReference type="Proteomes" id="UP000092462"/>
    </source>
</evidence>
<feature type="region of interest" description="Disordered" evidence="4">
    <location>
        <begin position="268"/>
        <end position="355"/>
    </location>
</feature>
<keyword evidence="2 3" id="KW-0175">Coiled coil</keyword>
<evidence type="ECO:0000256" key="1">
    <source>
        <dbReference type="ARBA" id="ARBA00010229"/>
    </source>
</evidence>
<proteinExistence type="inferred from homology"/>
<protein>
    <recommendedName>
        <fullName evidence="5">Lebercilin domain-containing protein</fullName>
    </recommendedName>
</protein>
<dbReference type="PANTHER" id="PTHR16650:SF6">
    <property type="entry name" value="GH21622P"/>
    <property type="match status" value="1"/>
</dbReference>
<evidence type="ECO:0000256" key="2">
    <source>
        <dbReference type="ARBA" id="ARBA00023054"/>
    </source>
</evidence>
<accession>A0A1B0EYJ6</accession>
<dbReference type="VEuPathDB" id="VectorBase:PPAI008234"/>
<feature type="coiled-coil region" evidence="3">
    <location>
        <begin position="98"/>
        <end position="182"/>
    </location>
</feature>
<evidence type="ECO:0000259" key="5">
    <source>
        <dbReference type="Pfam" id="PF15619"/>
    </source>
</evidence>
<feature type="compositionally biased region" description="Basic and acidic residues" evidence="4">
    <location>
        <begin position="307"/>
        <end position="322"/>
    </location>
</feature>
<dbReference type="InterPro" id="IPR028933">
    <property type="entry name" value="Lebercilin_dom"/>
</dbReference>
<evidence type="ECO:0000256" key="4">
    <source>
        <dbReference type="SAM" id="MobiDB-lite"/>
    </source>
</evidence>
<feature type="domain" description="Lebercilin" evidence="5">
    <location>
        <begin position="37"/>
        <end position="228"/>
    </location>
</feature>
<evidence type="ECO:0000313" key="6">
    <source>
        <dbReference type="EnsemblMetazoa" id="PPAI008234-PA"/>
    </source>
</evidence>
<feature type="compositionally biased region" description="Basic and acidic residues" evidence="4">
    <location>
        <begin position="277"/>
        <end position="290"/>
    </location>
</feature>
<comment type="similarity">
    <text evidence="1">Belongs to the LCA5 family.</text>
</comment>
<dbReference type="Proteomes" id="UP000092462">
    <property type="component" value="Unassembled WGS sequence"/>
</dbReference>
<organism evidence="6 7">
    <name type="scientific">Phlebotomus papatasi</name>
    <name type="common">Sandfly</name>
    <dbReference type="NCBI Taxonomy" id="29031"/>
    <lineage>
        <taxon>Eukaryota</taxon>
        <taxon>Metazoa</taxon>
        <taxon>Ecdysozoa</taxon>
        <taxon>Arthropoda</taxon>
        <taxon>Hexapoda</taxon>
        <taxon>Insecta</taxon>
        <taxon>Pterygota</taxon>
        <taxon>Neoptera</taxon>
        <taxon>Endopterygota</taxon>
        <taxon>Diptera</taxon>
        <taxon>Nematocera</taxon>
        <taxon>Psychodoidea</taxon>
        <taxon>Psychodidae</taxon>
        <taxon>Phlebotomus</taxon>
        <taxon>Phlebotomus</taxon>
    </lineage>
</organism>
<sequence length="452" mass="51817">MESVYSSSSSKFSTSAVHGRKLGGRQATMVSSGASEVRQRILSARLLRVKHLQNQLSVAQQQVFELSQENRSMKTMLRRQESALMKYDGANAELPQLLNSHAEEIRTWHAKCRELQRQNKDLMAKLKHKEQVILTISDENKHFHQLNKDRHLEDREKLSNRVKELEARLVEKDNDIKLMARKLQLESKSFRNQMHQENLKYREVCQKLDKATSEVTRLTARLDMGDRRMNGGALLVRGFHQKNFMFRESHSAHFTNSLAPINQHYRVSGSSSACSKSPEETTPHRLEKLPVTDADEEARKKKNASKKLREIMKRAESSERSTTKSVSSEESAGHVNGEDFPVRDLPPDLVDRETSQNDAEAELLQKFERLSSKEDVKINEAILDEICDNVIKNGLDKPPEKSEEVQEEAPIQHTVTFQKKMVQPSKRQNIDQKKKTKLLAALKAIDANESFD</sequence>
<keyword evidence="7" id="KW-1185">Reference proteome</keyword>
<dbReference type="EMBL" id="AJVK01064063">
    <property type="status" value="NOT_ANNOTATED_CDS"/>
    <property type="molecule type" value="Genomic_DNA"/>
</dbReference>
<dbReference type="GO" id="GO:0042073">
    <property type="term" value="P:intraciliary transport"/>
    <property type="evidence" value="ECO:0007669"/>
    <property type="project" value="TreeGrafter"/>
</dbReference>
<feature type="compositionally biased region" description="Basic and acidic residues" evidence="4">
    <location>
        <begin position="336"/>
        <end position="355"/>
    </location>
</feature>
<dbReference type="Pfam" id="PF15619">
    <property type="entry name" value="Lebercilin"/>
    <property type="match status" value="1"/>
</dbReference>
<dbReference type="AlphaFoldDB" id="A0A1B0EYJ6"/>
<dbReference type="VEuPathDB" id="VectorBase:PPAPM1_001308"/>
<dbReference type="GO" id="GO:0005930">
    <property type="term" value="C:axoneme"/>
    <property type="evidence" value="ECO:0007669"/>
    <property type="project" value="TreeGrafter"/>
</dbReference>